<sequence>MFIFLPTLLPWCRRREQFPGRAPFQQGRPGPDGPCGELLPPSWTPAELPFRSPLLPANLPNREPFPLRAGSPRPDLGVLHVHGAAAAWVSHMDAPLQLTPLCPWPKSPVEAPHGAQKFRQQHPLPCCYTPLSIL</sequence>
<evidence type="ECO:0000313" key="2">
    <source>
        <dbReference type="EnsemblPlants" id="Zm00001eb019740_P001"/>
    </source>
</evidence>
<evidence type="ECO:0000313" key="3">
    <source>
        <dbReference type="Proteomes" id="UP000007305"/>
    </source>
</evidence>
<dbReference type="EnsemblPlants" id="Zm00001eb019740_T001">
    <property type="protein sequence ID" value="Zm00001eb019740_P001"/>
    <property type="gene ID" value="Zm00001eb019740"/>
</dbReference>
<protein>
    <submittedName>
        <fullName evidence="2">Uncharacterized protein</fullName>
    </submittedName>
</protein>
<keyword evidence="3" id="KW-1185">Reference proteome</keyword>
<dbReference type="InParanoid" id="A0A804LLP4"/>
<feature type="region of interest" description="Disordered" evidence="1">
    <location>
        <begin position="20"/>
        <end position="44"/>
    </location>
</feature>
<reference evidence="2" key="3">
    <citation type="submission" date="2021-05" db="UniProtKB">
        <authorList>
            <consortium name="EnsemblPlants"/>
        </authorList>
    </citation>
    <scope>IDENTIFICATION</scope>
    <source>
        <strain evidence="2">cv. B73</strain>
    </source>
</reference>
<proteinExistence type="predicted"/>
<reference evidence="2" key="2">
    <citation type="submission" date="2019-07" db="EMBL/GenBank/DDBJ databases">
        <authorList>
            <person name="Seetharam A."/>
            <person name="Woodhouse M."/>
            <person name="Cannon E."/>
        </authorList>
    </citation>
    <scope>NUCLEOTIDE SEQUENCE [LARGE SCALE GENOMIC DNA]</scope>
    <source>
        <strain evidence="2">cv. B73</strain>
    </source>
</reference>
<dbReference type="AlphaFoldDB" id="A0A804LLP4"/>
<organism evidence="2 3">
    <name type="scientific">Zea mays</name>
    <name type="common">Maize</name>
    <dbReference type="NCBI Taxonomy" id="4577"/>
    <lineage>
        <taxon>Eukaryota</taxon>
        <taxon>Viridiplantae</taxon>
        <taxon>Streptophyta</taxon>
        <taxon>Embryophyta</taxon>
        <taxon>Tracheophyta</taxon>
        <taxon>Spermatophyta</taxon>
        <taxon>Magnoliopsida</taxon>
        <taxon>Liliopsida</taxon>
        <taxon>Poales</taxon>
        <taxon>Poaceae</taxon>
        <taxon>PACMAD clade</taxon>
        <taxon>Panicoideae</taxon>
        <taxon>Andropogonodae</taxon>
        <taxon>Andropogoneae</taxon>
        <taxon>Tripsacinae</taxon>
        <taxon>Zea</taxon>
    </lineage>
</organism>
<dbReference type="Proteomes" id="UP000007305">
    <property type="component" value="Chromosome 1"/>
</dbReference>
<evidence type="ECO:0000256" key="1">
    <source>
        <dbReference type="SAM" id="MobiDB-lite"/>
    </source>
</evidence>
<name>A0A804LLP4_MAIZE</name>
<dbReference type="Gramene" id="Zm00001eb019740_T001">
    <property type="protein sequence ID" value="Zm00001eb019740_P001"/>
    <property type="gene ID" value="Zm00001eb019740"/>
</dbReference>
<accession>A0A804LLP4</accession>
<reference evidence="3" key="1">
    <citation type="submission" date="2015-12" db="EMBL/GenBank/DDBJ databases">
        <title>Update maize B73 reference genome by single molecule sequencing technologies.</title>
        <authorList>
            <consortium name="Maize Genome Sequencing Project"/>
            <person name="Ware D."/>
        </authorList>
    </citation>
    <scope>NUCLEOTIDE SEQUENCE [LARGE SCALE GENOMIC DNA]</scope>
    <source>
        <strain evidence="3">cv. B73</strain>
    </source>
</reference>